<dbReference type="Proteomes" id="UP001302126">
    <property type="component" value="Unassembled WGS sequence"/>
</dbReference>
<reference evidence="2" key="2">
    <citation type="submission" date="2023-05" db="EMBL/GenBank/DDBJ databases">
        <authorList>
            <consortium name="Lawrence Berkeley National Laboratory"/>
            <person name="Steindorff A."/>
            <person name="Hensen N."/>
            <person name="Bonometti L."/>
            <person name="Westerberg I."/>
            <person name="Brannstrom I.O."/>
            <person name="Guillou S."/>
            <person name="Cros-Aarteil S."/>
            <person name="Calhoun S."/>
            <person name="Haridas S."/>
            <person name="Kuo A."/>
            <person name="Mondo S."/>
            <person name="Pangilinan J."/>
            <person name="Riley R."/>
            <person name="Labutti K."/>
            <person name="Andreopoulos B."/>
            <person name="Lipzen A."/>
            <person name="Chen C."/>
            <person name="Yanf M."/>
            <person name="Daum C."/>
            <person name="Ng V."/>
            <person name="Clum A."/>
            <person name="Ohm R."/>
            <person name="Martin F."/>
            <person name="Silar P."/>
            <person name="Natvig D."/>
            <person name="Lalanne C."/>
            <person name="Gautier V."/>
            <person name="Ament-Velasquez S.L."/>
            <person name="Kruys A."/>
            <person name="Hutchinson M.I."/>
            <person name="Powell A.J."/>
            <person name="Barry K."/>
            <person name="Miller A.N."/>
            <person name="Grigoriev I.V."/>
            <person name="Debuchy R."/>
            <person name="Gladieux P."/>
            <person name="Thoren M.H."/>
            <person name="Johannesson H."/>
        </authorList>
    </citation>
    <scope>NUCLEOTIDE SEQUENCE</scope>
    <source>
        <strain evidence="2">PSN309</strain>
    </source>
</reference>
<keyword evidence="3" id="KW-1185">Reference proteome</keyword>
<evidence type="ECO:0000313" key="3">
    <source>
        <dbReference type="Proteomes" id="UP001302126"/>
    </source>
</evidence>
<dbReference type="EMBL" id="MU864560">
    <property type="protein sequence ID" value="KAK4183286.1"/>
    <property type="molecule type" value="Genomic_DNA"/>
</dbReference>
<organism evidence="2 3">
    <name type="scientific">Podospora australis</name>
    <dbReference type="NCBI Taxonomy" id="1536484"/>
    <lineage>
        <taxon>Eukaryota</taxon>
        <taxon>Fungi</taxon>
        <taxon>Dikarya</taxon>
        <taxon>Ascomycota</taxon>
        <taxon>Pezizomycotina</taxon>
        <taxon>Sordariomycetes</taxon>
        <taxon>Sordariomycetidae</taxon>
        <taxon>Sordariales</taxon>
        <taxon>Podosporaceae</taxon>
        <taxon>Podospora</taxon>
    </lineage>
</organism>
<sequence length="326" mass="35518">MRSSLYTILQLGASLPAAVMAAIPAPAGNYPELLPNGLGPVLNDGANGGMNGLPHTPYTYTLRPLSAKVPEHCYNQAQNSNTCQGRTLRVYDIKYADCSKPIPLCRCSDSPYPIDSLAKEFGRIPIYARQYVPIISSYNTASGTGCVAYADNFLYLRFHGNCATGTTVLFHEMSHVLDYKWRSTVESDSCVPDNYAKSSWWESYAQVGVLSAYNFNVRPINQTVNTNCLKNQLNKVNSQLVNHWTPVAGRTCQFVWGLREVCVPGTGCVETASARVASVAAADAVEVREIKPLPPAIQAKADELRRLTDLEAGITSGLIKGKSFRG</sequence>
<proteinExistence type="predicted"/>
<evidence type="ECO:0008006" key="4">
    <source>
        <dbReference type="Google" id="ProtNLM"/>
    </source>
</evidence>
<comment type="caution">
    <text evidence="2">The sequence shown here is derived from an EMBL/GenBank/DDBJ whole genome shotgun (WGS) entry which is preliminary data.</text>
</comment>
<dbReference type="AlphaFoldDB" id="A0AAN6WL55"/>
<keyword evidence="1" id="KW-0732">Signal</keyword>
<gene>
    <name evidence="2" type="ORF">QBC35DRAFT_544171</name>
</gene>
<feature type="signal peptide" evidence="1">
    <location>
        <begin position="1"/>
        <end position="21"/>
    </location>
</feature>
<feature type="chain" id="PRO_5043034767" description="Conidiation-specific protein 13" evidence="1">
    <location>
        <begin position="22"/>
        <end position="326"/>
    </location>
</feature>
<accession>A0AAN6WL55</accession>
<protein>
    <recommendedName>
        <fullName evidence="4">Conidiation-specific protein 13</fullName>
    </recommendedName>
</protein>
<evidence type="ECO:0000313" key="2">
    <source>
        <dbReference type="EMBL" id="KAK4183286.1"/>
    </source>
</evidence>
<evidence type="ECO:0000256" key="1">
    <source>
        <dbReference type="SAM" id="SignalP"/>
    </source>
</evidence>
<name>A0AAN6WL55_9PEZI</name>
<reference evidence="2" key="1">
    <citation type="journal article" date="2023" name="Mol. Phylogenet. Evol.">
        <title>Genome-scale phylogeny and comparative genomics of the fungal order Sordariales.</title>
        <authorList>
            <person name="Hensen N."/>
            <person name="Bonometti L."/>
            <person name="Westerberg I."/>
            <person name="Brannstrom I.O."/>
            <person name="Guillou S."/>
            <person name="Cros-Aarteil S."/>
            <person name="Calhoun S."/>
            <person name="Haridas S."/>
            <person name="Kuo A."/>
            <person name="Mondo S."/>
            <person name="Pangilinan J."/>
            <person name="Riley R."/>
            <person name="LaButti K."/>
            <person name="Andreopoulos B."/>
            <person name="Lipzen A."/>
            <person name="Chen C."/>
            <person name="Yan M."/>
            <person name="Daum C."/>
            <person name="Ng V."/>
            <person name="Clum A."/>
            <person name="Steindorff A."/>
            <person name="Ohm R.A."/>
            <person name="Martin F."/>
            <person name="Silar P."/>
            <person name="Natvig D.O."/>
            <person name="Lalanne C."/>
            <person name="Gautier V."/>
            <person name="Ament-Velasquez S.L."/>
            <person name="Kruys A."/>
            <person name="Hutchinson M.I."/>
            <person name="Powell A.J."/>
            <person name="Barry K."/>
            <person name="Miller A.N."/>
            <person name="Grigoriev I.V."/>
            <person name="Debuchy R."/>
            <person name="Gladieux P."/>
            <person name="Hiltunen Thoren M."/>
            <person name="Johannesson H."/>
        </authorList>
    </citation>
    <scope>NUCLEOTIDE SEQUENCE</scope>
    <source>
        <strain evidence="2">PSN309</strain>
    </source>
</reference>